<dbReference type="AlphaFoldDB" id="A0A6A4GJK0"/>
<keyword evidence="2" id="KW-1185">Reference proteome</keyword>
<name>A0A6A4GJK0_9AGAR</name>
<protein>
    <submittedName>
        <fullName evidence="1">Uncharacterized protein</fullName>
    </submittedName>
</protein>
<organism evidence="1 2">
    <name type="scientific">Gymnopus androsaceus JB14</name>
    <dbReference type="NCBI Taxonomy" id="1447944"/>
    <lineage>
        <taxon>Eukaryota</taxon>
        <taxon>Fungi</taxon>
        <taxon>Dikarya</taxon>
        <taxon>Basidiomycota</taxon>
        <taxon>Agaricomycotina</taxon>
        <taxon>Agaricomycetes</taxon>
        <taxon>Agaricomycetidae</taxon>
        <taxon>Agaricales</taxon>
        <taxon>Marasmiineae</taxon>
        <taxon>Omphalotaceae</taxon>
        <taxon>Gymnopus</taxon>
    </lineage>
</organism>
<dbReference type="EMBL" id="ML769977">
    <property type="protein sequence ID" value="KAE9385503.1"/>
    <property type="molecule type" value="Genomic_DNA"/>
</dbReference>
<sequence>MTTQWQKNSATSYAGYFRQQRPAAPPDTCLGATLSQQSNSIQGHITETVSFLKTNTLSHRLSDTATLNLAFVKQVLSSSGPIISPVDQVYWQWAAFPKYVRQKAATEQDYYPWLEWVIFRPAVHAVAAVRDQLYTAAAMTVPPELHGVTETRCTTESMPRGVTDIVSELEERSFTAHEIKRSRVLMLKGSDGQDVHVLEGLVNLAKIPGGFLFKDAGIGLEDKARRLICQTIMCSYTSHLIHNSSMLVGSTLSMTLPLRSVIWLNWSSFIYMHYLTYANHIHLFLLFQPILLPSLLSQGYLRPVKVFFARVLWYTEESSLSHQPHPREFLGHYLSSFKAILALDIMRLWSPLAGCFFGYSKPMLLQRQRIACRHRNGFIMSMISTSPYIPCRELPSLFCMDSIITIQMKALF</sequence>
<reference evidence="1" key="1">
    <citation type="journal article" date="2019" name="Environ. Microbiol.">
        <title>Fungal ecological strategies reflected in gene transcription - a case study of two litter decomposers.</title>
        <authorList>
            <person name="Barbi F."/>
            <person name="Kohler A."/>
            <person name="Barry K."/>
            <person name="Baskaran P."/>
            <person name="Daum C."/>
            <person name="Fauchery L."/>
            <person name="Ihrmark K."/>
            <person name="Kuo A."/>
            <person name="LaButti K."/>
            <person name="Lipzen A."/>
            <person name="Morin E."/>
            <person name="Grigoriev I.V."/>
            <person name="Henrissat B."/>
            <person name="Lindahl B."/>
            <person name="Martin F."/>
        </authorList>
    </citation>
    <scope>NUCLEOTIDE SEQUENCE</scope>
    <source>
        <strain evidence="1">JB14</strain>
    </source>
</reference>
<dbReference type="Proteomes" id="UP000799118">
    <property type="component" value="Unassembled WGS sequence"/>
</dbReference>
<gene>
    <name evidence="1" type="ORF">BT96DRAFT_578896</name>
</gene>
<dbReference type="OrthoDB" id="2521594at2759"/>
<accession>A0A6A4GJK0</accession>
<proteinExistence type="predicted"/>
<evidence type="ECO:0000313" key="2">
    <source>
        <dbReference type="Proteomes" id="UP000799118"/>
    </source>
</evidence>
<evidence type="ECO:0000313" key="1">
    <source>
        <dbReference type="EMBL" id="KAE9385503.1"/>
    </source>
</evidence>